<organism evidence="2 3">
    <name type="scientific">Fervidobacterium islandicum</name>
    <dbReference type="NCBI Taxonomy" id="2423"/>
    <lineage>
        <taxon>Bacteria</taxon>
        <taxon>Thermotogati</taxon>
        <taxon>Thermotogota</taxon>
        <taxon>Thermotogae</taxon>
        <taxon>Thermotogales</taxon>
        <taxon>Fervidobacteriaceae</taxon>
        <taxon>Fervidobacterium</taxon>
    </lineage>
</organism>
<accession>A0AAI8CK19</accession>
<keyword evidence="3" id="KW-1185">Reference proteome</keyword>
<evidence type="ECO:0000259" key="1">
    <source>
        <dbReference type="Pfam" id="PF12680"/>
    </source>
</evidence>
<dbReference type="SUPFAM" id="SSF54427">
    <property type="entry name" value="NTF2-like"/>
    <property type="match status" value="1"/>
</dbReference>
<evidence type="ECO:0000313" key="2">
    <source>
        <dbReference type="EMBL" id="AMW32830.1"/>
    </source>
</evidence>
<dbReference type="InterPro" id="IPR037401">
    <property type="entry name" value="SnoaL-like"/>
</dbReference>
<name>A0AAI8CK19_FERIS</name>
<reference evidence="2 3" key="1">
    <citation type="journal article" date="2015" name="Stand. Genomic Sci.">
        <title>Genome sequence of a native-feather degrading extremely thermophilic Eubacterium, Fervidobacterium islandicum AW-1.</title>
        <authorList>
            <person name="Lee Y.J."/>
            <person name="Jeong H."/>
            <person name="Park G.S."/>
            <person name="Kwak Y."/>
            <person name="Lee S.J."/>
            <person name="Lee S.J."/>
            <person name="Park M.K."/>
            <person name="Kim J.Y."/>
            <person name="Kang H.K."/>
            <person name="Shin J.H."/>
            <person name="Lee D.W."/>
        </authorList>
    </citation>
    <scope>NUCLEOTIDE SEQUENCE [LARGE SCALE GENOMIC DNA]</scope>
    <source>
        <strain evidence="2 3">AW-1</strain>
    </source>
</reference>
<dbReference type="EMBL" id="CP014334">
    <property type="protein sequence ID" value="AMW32830.1"/>
    <property type="molecule type" value="Genomic_DNA"/>
</dbReference>
<feature type="domain" description="SnoaL-like" evidence="1">
    <location>
        <begin position="33"/>
        <end position="128"/>
    </location>
</feature>
<dbReference type="KEGG" id="fia:NA23_05805"/>
<evidence type="ECO:0000313" key="3">
    <source>
        <dbReference type="Proteomes" id="UP000093740"/>
    </source>
</evidence>
<sequence length="160" mass="19042">MSEERKQKLGAQNDSEYAITSLEQLIQLWTKTYNHEGKPDWSHLLPYYDENIHFRDSVQEIYGIEEFRAMVERLTKRSQELHMNILNAVMEGNVIFVEWDMIINFRKTKTSVVHGASRLILNEKGKIIDQRDYYDLWGDIFDNIPGFGKLYRKFMKKVFG</sequence>
<protein>
    <submittedName>
        <fullName evidence="2">Nuclear transport factor 2 family protein</fullName>
    </submittedName>
</protein>
<dbReference type="Pfam" id="PF12680">
    <property type="entry name" value="SnoaL_2"/>
    <property type="match status" value="1"/>
</dbReference>
<dbReference type="Proteomes" id="UP000093740">
    <property type="component" value="Chromosome"/>
</dbReference>
<dbReference type="Gene3D" id="3.10.450.50">
    <property type="match status" value="1"/>
</dbReference>
<dbReference type="RefSeq" id="WP_052107170.1">
    <property type="nucleotide sequence ID" value="NZ_CP014334.2"/>
</dbReference>
<proteinExistence type="predicted"/>
<dbReference type="InterPro" id="IPR032710">
    <property type="entry name" value="NTF2-like_dom_sf"/>
</dbReference>
<gene>
    <name evidence="2" type="ORF">NA23_05805</name>
</gene>
<dbReference type="AlphaFoldDB" id="A0AAI8CK19"/>